<dbReference type="InterPro" id="IPR003731">
    <property type="entry name" value="Di-Nase_FeMo-co_biosynth"/>
</dbReference>
<protein>
    <recommendedName>
        <fullName evidence="1">Dinitrogenase iron-molybdenum cofactor biosynthesis domain-containing protein</fullName>
    </recommendedName>
</protein>
<proteinExistence type="predicted"/>
<sequence>MKIALTVWGNRISPVFDAAGTLLLADIRNQKVSEKKYEMFNPEAPVRLVERLIELEVEILITGAISQRPASVIESGGVRLIPFICGRVSRALELCAGDSSLVLKMRMPGCRFLNSGFRGVEVKETDRERRLK</sequence>
<gene>
    <name evidence="2" type="ORF">EPICR_40277</name>
</gene>
<name>A0A484HHQ4_9BACT</name>
<dbReference type="Pfam" id="PF02579">
    <property type="entry name" value="Nitro_FeMo-Co"/>
    <property type="match status" value="1"/>
</dbReference>
<dbReference type="AlphaFoldDB" id="A0A484HHQ4"/>
<feature type="domain" description="Dinitrogenase iron-molybdenum cofactor biosynthesis" evidence="1">
    <location>
        <begin position="9"/>
        <end position="93"/>
    </location>
</feature>
<dbReference type="InterPro" id="IPR036105">
    <property type="entry name" value="DiNase_FeMo-co_biosyn_sf"/>
</dbReference>
<reference evidence="2" key="1">
    <citation type="submission" date="2019-01" db="EMBL/GenBank/DDBJ databases">
        <authorList>
            <consortium name="Genoscope - CEA"/>
            <person name="William W."/>
        </authorList>
    </citation>
    <scope>NUCLEOTIDE SEQUENCE</scope>
    <source>
        <strain evidence="2">CR-1</strain>
    </source>
</reference>
<evidence type="ECO:0000313" key="2">
    <source>
        <dbReference type="EMBL" id="VEN74690.1"/>
    </source>
</evidence>
<accession>A0A484HHQ4</accession>
<dbReference type="SUPFAM" id="SSF53146">
    <property type="entry name" value="Nitrogenase accessory factor-like"/>
    <property type="match status" value="1"/>
</dbReference>
<dbReference type="Gene3D" id="3.30.420.130">
    <property type="entry name" value="Dinitrogenase iron-molybdenum cofactor biosynthesis domain"/>
    <property type="match status" value="1"/>
</dbReference>
<dbReference type="EMBL" id="CAACVI010000034">
    <property type="protein sequence ID" value="VEN74690.1"/>
    <property type="molecule type" value="Genomic_DNA"/>
</dbReference>
<organism evidence="2">
    <name type="scientific">uncultured Desulfobacteraceae bacterium</name>
    <dbReference type="NCBI Taxonomy" id="218296"/>
    <lineage>
        <taxon>Bacteria</taxon>
        <taxon>Pseudomonadati</taxon>
        <taxon>Thermodesulfobacteriota</taxon>
        <taxon>Desulfobacteria</taxon>
        <taxon>Desulfobacterales</taxon>
        <taxon>Desulfobacteraceae</taxon>
        <taxon>environmental samples</taxon>
    </lineage>
</organism>
<evidence type="ECO:0000259" key="1">
    <source>
        <dbReference type="Pfam" id="PF02579"/>
    </source>
</evidence>